<protein>
    <submittedName>
        <fullName evidence="1">Uncharacterized protein</fullName>
    </submittedName>
</protein>
<proteinExistence type="evidence at transcript level"/>
<dbReference type="AlphaFoldDB" id="I3SUV3"/>
<evidence type="ECO:0000313" key="1">
    <source>
        <dbReference type="EMBL" id="AFK44045.1"/>
    </source>
</evidence>
<reference evidence="1" key="1">
    <citation type="submission" date="2012-05" db="EMBL/GenBank/DDBJ databases">
        <authorList>
            <person name="Krishnakumar V."/>
            <person name="Cheung F."/>
            <person name="Xiao Y."/>
            <person name="Chan A."/>
            <person name="Moskal W.A."/>
            <person name="Town C.D."/>
        </authorList>
    </citation>
    <scope>NUCLEOTIDE SEQUENCE</scope>
</reference>
<accession>I3SUV3</accession>
<sequence>MKDLGLVSFIEDMMIQNTRCQILGIYTTGHLGFELVGYTIFLNFCHGKAKAQMEKLNLSGIAKGGRAGSRHDLSNGLPMAMMILKRKLQLFWIW</sequence>
<organism evidence="1">
    <name type="scientific">Medicago truncatula</name>
    <name type="common">Barrel medic</name>
    <name type="synonym">Medicago tribuloides</name>
    <dbReference type="NCBI Taxonomy" id="3880"/>
    <lineage>
        <taxon>Eukaryota</taxon>
        <taxon>Viridiplantae</taxon>
        <taxon>Streptophyta</taxon>
        <taxon>Embryophyta</taxon>
        <taxon>Tracheophyta</taxon>
        <taxon>Spermatophyta</taxon>
        <taxon>Magnoliopsida</taxon>
        <taxon>eudicotyledons</taxon>
        <taxon>Gunneridae</taxon>
        <taxon>Pentapetalae</taxon>
        <taxon>rosids</taxon>
        <taxon>fabids</taxon>
        <taxon>Fabales</taxon>
        <taxon>Fabaceae</taxon>
        <taxon>Papilionoideae</taxon>
        <taxon>50 kb inversion clade</taxon>
        <taxon>NPAAA clade</taxon>
        <taxon>Hologalegina</taxon>
        <taxon>IRL clade</taxon>
        <taxon>Trifolieae</taxon>
        <taxon>Medicago</taxon>
    </lineage>
</organism>
<dbReference type="EMBL" id="BT144251">
    <property type="protein sequence ID" value="AFK44045.1"/>
    <property type="molecule type" value="mRNA"/>
</dbReference>
<name>I3SUV3_MEDTR</name>